<protein>
    <submittedName>
        <fullName evidence="2">Uncharacterized protein</fullName>
    </submittedName>
</protein>
<feature type="compositionally biased region" description="Basic and acidic residues" evidence="1">
    <location>
        <begin position="64"/>
        <end position="77"/>
    </location>
</feature>
<feature type="region of interest" description="Disordered" evidence="1">
    <location>
        <begin position="52"/>
        <end position="77"/>
    </location>
</feature>
<reference evidence="2" key="1">
    <citation type="journal article" date="2020" name="Stud. Mycol.">
        <title>101 Dothideomycetes genomes: a test case for predicting lifestyles and emergence of pathogens.</title>
        <authorList>
            <person name="Haridas S."/>
            <person name="Albert R."/>
            <person name="Binder M."/>
            <person name="Bloem J."/>
            <person name="Labutti K."/>
            <person name="Salamov A."/>
            <person name="Andreopoulos B."/>
            <person name="Baker S."/>
            <person name="Barry K."/>
            <person name="Bills G."/>
            <person name="Bluhm B."/>
            <person name="Cannon C."/>
            <person name="Castanera R."/>
            <person name="Culley D."/>
            <person name="Daum C."/>
            <person name="Ezra D."/>
            <person name="Gonzalez J."/>
            <person name="Henrissat B."/>
            <person name="Kuo A."/>
            <person name="Liang C."/>
            <person name="Lipzen A."/>
            <person name="Lutzoni F."/>
            <person name="Magnuson J."/>
            <person name="Mondo S."/>
            <person name="Nolan M."/>
            <person name="Ohm R."/>
            <person name="Pangilinan J."/>
            <person name="Park H.-J."/>
            <person name="Ramirez L."/>
            <person name="Alfaro M."/>
            <person name="Sun H."/>
            <person name="Tritt A."/>
            <person name="Yoshinaga Y."/>
            <person name="Zwiers L.-H."/>
            <person name="Turgeon B."/>
            <person name="Goodwin S."/>
            <person name="Spatafora J."/>
            <person name="Crous P."/>
            <person name="Grigoriev I."/>
        </authorList>
    </citation>
    <scope>NUCLEOTIDE SEQUENCE</scope>
    <source>
        <strain evidence="2">Tuck. ex Michener</strain>
    </source>
</reference>
<keyword evidence="3" id="KW-1185">Reference proteome</keyword>
<feature type="region of interest" description="Disordered" evidence="1">
    <location>
        <begin position="1"/>
        <end position="37"/>
    </location>
</feature>
<gene>
    <name evidence="2" type="ORF">EV356DRAFT_528643</name>
</gene>
<proteinExistence type="predicted"/>
<evidence type="ECO:0000313" key="2">
    <source>
        <dbReference type="EMBL" id="KAF2239382.1"/>
    </source>
</evidence>
<organism evidence="2 3">
    <name type="scientific">Viridothelium virens</name>
    <name type="common">Speckled blister lichen</name>
    <name type="synonym">Trypethelium virens</name>
    <dbReference type="NCBI Taxonomy" id="1048519"/>
    <lineage>
        <taxon>Eukaryota</taxon>
        <taxon>Fungi</taxon>
        <taxon>Dikarya</taxon>
        <taxon>Ascomycota</taxon>
        <taxon>Pezizomycotina</taxon>
        <taxon>Dothideomycetes</taxon>
        <taxon>Dothideomycetes incertae sedis</taxon>
        <taxon>Trypetheliales</taxon>
        <taxon>Trypetheliaceae</taxon>
        <taxon>Viridothelium</taxon>
    </lineage>
</organism>
<dbReference type="AlphaFoldDB" id="A0A6A6HNC6"/>
<feature type="compositionally biased region" description="Basic and acidic residues" evidence="1">
    <location>
        <begin position="25"/>
        <end position="35"/>
    </location>
</feature>
<accession>A0A6A6HNC6</accession>
<feature type="compositionally biased region" description="Basic and acidic residues" evidence="1">
    <location>
        <begin position="7"/>
        <end position="16"/>
    </location>
</feature>
<dbReference type="Proteomes" id="UP000800092">
    <property type="component" value="Unassembled WGS sequence"/>
</dbReference>
<dbReference type="OrthoDB" id="3747906at2759"/>
<evidence type="ECO:0000256" key="1">
    <source>
        <dbReference type="SAM" id="MobiDB-lite"/>
    </source>
</evidence>
<name>A0A6A6HNC6_VIRVR</name>
<dbReference type="EMBL" id="ML991773">
    <property type="protein sequence ID" value="KAF2239382.1"/>
    <property type="molecule type" value="Genomic_DNA"/>
</dbReference>
<sequence>MSLKNSRKAEDAREAVDGSVTPSMHGERVTGDGLRDSQAPYSELDVAQLVQQMSKAAKARRDSKRSSLEKQQSDRIEKTRAQIHAVHTEYRDKISIIRKAQLEELANLLKQKHEIEVGIVTRMQAVEQAHAKFSGQFAAVLKGRVQELE</sequence>
<evidence type="ECO:0000313" key="3">
    <source>
        <dbReference type="Proteomes" id="UP000800092"/>
    </source>
</evidence>